<dbReference type="OrthoDB" id="9984778at2759"/>
<evidence type="ECO:0000256" key="13">
    <source>
        <dbReference type="ARBA" id="ARBA00024209"/>
    </source>
</evidence>
<dbReference type="CDD" id="cd16461">
    <property type="entry name" value="RING-H2_EL5-like"/>
    <property type="match status" value="1"/>
</dbReference>
<dbReference type="Pfam" id="PF13639">
    <property type="entry name" value="zf-RING_2"/>
    <property type="match status" value="1"/>
</dbReference>
<dbReference type="PANTHER" id="PTHR46913">
    <property type="entry name" value="RING-H2 FINGER PROTEIN ATL16"/>
    <property type="match status" value="1"/>
</dbReference>
<feature type="transmembrane region" description="Helical" evidence="16">
    <location>
        <begin position="122"/>
        <end position="147"/>
    </location>
</feature>
<dbReference type="PROSITE" id="PS50089">
    <property type="entry name" value="ZF_RING_2"/>
    <property type="match status" value="1"/>
</dbReference>
<keyword evidence="19" id="KW-1185">Reference proteome</keyword>
<dbReference type="UniPathway" id="UPA00143"/>
<name>A0A2C9UY25_MANES</name>
<feature type="compositionally biased region" description="Low complexity" evidence="15">
    <location>
        <begin position="437"/>
        <end position="451"/>
    </location>
</feature>
<dbReference type="Gene3D" id="3.30.40.10">
    <property type="entry name" value="Zinc/RING finger domain, C3HC4 (zinc finger)"/>
    <property type="match status" value="1"/>
</dbReference>
<dbReference type="InterPro" id="IPR044600">
    <property type="entry name" value="ATL1/ATL16-like"/>
</dbReference>
<evidence type="ECO:0000256" key="7">
    <source>
        <dbReference type="ARBA" id="ARBA00022723"/>
    </source>
</evidence>
<dbReference type="AlphaFoldDB" id="A0A2C9UY25"/>
<dbReference type="InterPro" id="IPR001841">
    <property type="entry name" value="Znf_RING"/>
</dbReference>
<feature type="region of interest" description="Disordered" evidence="15">
    <location>
        <begin position="277"/>
        <end position="300"/>
    </location>
</feature>
<dbReference type="InterPro" id="IPR013083">
    <property type="entry name" value="Znf_RING/FYVE/PHD"/>
</dbReference>
<organism evidence="18 19">
    <name type="scientific">Manihot esculenta</name>
    <name type="common">Cassava</name>
    <name type="synonym">Jatropha manihot</name>
    <dbReference type="NCBI Taxonomy" id="3983"/>
    <lineage>
        <taxon>Eukaryota</taxon>
        <taxon>Viridiplantae</taxon>
        <taxon>Streptophyta</taxon>
        <taxon>Embryophyta</taxon>
        <taxon>Tracheophyta</taxon>
        <taxon>Spermatophyta</taxon>
        <taxon>Magnoliopsida</taxon>
        <taxon>eudicotyledons</taxon>
        <taxon>Gunneridae</taxon>
        <taxon>Pentapetalae</taxon>
        <taxon>rosids</taxon>
        <taxon>fabids</taxon>
        <taxon>Malpighiales</taxon>
        <taxon>Euphorbiaceae</taxon>
        <taxon>Crotonoideae</taxon>
        <taxon>Manihoteae</taxon>
        <taxon>Manihot</taxon>
    </lineage>
</organism>
<evidence type="ECO:0000256" key="11">
    <source>
        <dbReference type="ARBA" id="ARBA00022989"/>
    </source>
</evidence>
<dbReference type="PANTHER" id="PTHR46913:SF19">
    <property type="entry name" value="RING-TYPE E3 UBIQUITIN TRANSFERASE"/>
    <property type="match status" value="1"/>
</dbReference>
<comment type="similarity">
    <text evidence="13">Belongs to the RING-type zinc finger family. ATL subfamily.</text>
</comment>
<evidence type="ECO:0000256" key="8">
    <source>
        <dbReference type="ARBA" id="ARBA00022771"/>
    </source>
</evidence>
<dbReference type="EMBL" id="CM004398">
    <property type="protein sequence ID" value="OAY35777.1"/>
    <property type="molecule type" value="Genomic_DNA"/>
</dbReference>
<gene>
    <name evidence="18" type="ORF">MANES_12G129600v8</name>
</gene>
<accession>A0A2C9UY25</accession>
<dbReference type="GO" id="GO:0008270">
    <property type="term" value="F:zinc ion binding"/>
    <property type="evidence" value="ECO:0007669"/>
    <property type="project" value="UniProtKB-KW"/>
</dbReference>
<feature type="domain" description="RING-type" evidence="17">
    <location>
        <begin position="216"/>
        <end position="258"/>
    </location>
</feature>
<comment type="caution">
    <text evidence="18">The sequence shown here is derived from an EMBL/GenBank/DDBJ whole genome shotgun (WGS) entry which is preliminary data.</text>
</comment>
<evidence type="ECO:0000256" key="2">
    <source>
        <dbReference type="ARBA" id="ARBA00004167"/>
    </source>
</evidence>
<keyword evidence="8 14" id="KW-0863">Zinc-finger</keyword>
<evidence type="ECO:0000256" key="1">
    <source>
        <dbReference type="ARBA" id="ARBA00000900"/>
    </source>
</evidence>
<evidence type="ECO:0000256" key="14">
    <source>
        <dbReference type="PROSITE-ProRule" id="PRU00175"/>
    </source>
</evidence>
<dbReference type="GO" id="GO:0016020">
    <property type="term" value="C:membrane"/>
    <property type="evidence" value="ECO:0007669"/>
    <property type="project" value="UniProtKB-SubCell"/>
</dbReference>
<keyword evidence="11 16" id="KW-1133">Transmembrane helix</keyword>
<keyword evidence="6 16" id="KW-0812">Transmembrane</keyword>
<reference evidence="19" key="1">
    <citation type="journal article" date="2016" name="Nat. Biotechnol.">
        <title>Sequencing wild and cultivated cassava and related species reveals extensive interspecific hybridization and genetic diversity.</title>
        <authorList>
            <person name="Bredeson J.V."/>
            <person name="Lyons J.B."/>
            <person name="Prochnik S.E."/>
            <person name="Wu G.A."/>
            <person name="Ha C.M."/>
            <person name="Edsinger-Gonzales E."/>
            <person name="Grimwood J."/>
            <person name="Schmutz J."/>
            <person name="Rabbi I.Y."/>
            <person name="Egesi C."/>
            <person name="Nauluvula P."/>
            <person name="Lebot V."/>
            <person name="Ndunguru J."/>
            <person name="Mkamilo G."/>
            <person name="Bart R.S."/>
            <person name="Setter T.L."/>
            <person name="Gleadow R.M."/>
            <person name="Kulakow P."/>
            <person name="Ferguson M.E."/>
            <person name="Rounsley S."/>
            <person name="Rokhsar D.S."/>
        </authorList>
    </citation>
    <scope>NUCLEOTIDE SEQUENCE [LARGE SCALE GENOMIC DNA]</scope>
    <source>
        <strain evidence="19">cv. AM560-2</strain>
    </source>
</reference>
<dbReference type="EC" id="2.3.2.27" evidence="4"/>
<evidence type="ECO:0000256" key="15">
    <source>
        <dbReference type="SAM" id="MobiDB-lite"/>
    </source>
</evidence>
<dbReference type="Gramene" id="Manes.12G129600.1.v8.1">
    <property type="protein sequence ID" value="Manes.12G129600.1.v8.1.CDS.1"/>
    <property type="gene ID" value="Manes.12G129600.v8.1"/>
</dbReference>
<evidence type="ECO:0000256" key="9">
    <source>
        <dbReference type="ARBA" id="ARBA00022786"/>
    </source>
</evidence>
<evidence type="ECO:0000256" key="16">
    <source>
        <dbReference type="SAM" id="Phobius"/>
    </source>
</evidence>
<dbReference type="GO" id="GO:0061630">
    <property type="term" value="F:ubiquitin protein ligase activity"/>
    <property type="evidence" value="ECO:0007669"/>
    <property type="project" value="UniProtKB-EC"/>
</dbReference>
<evidence type="ECO:0000256" key="10">
    <source>
        <dbReference type="ARBA" id="ARBA00022833"/>
    </source>
</evidence>
<keyword evidence="9" id="KW-0833">Ubl conjugation pathway</keyword>
<keyword evidence="7" id="KW-0479">Metal-binding</keyword>
<feature type="compositionally biased region" description="Polar residues" evidence="15">
    <location>
        <begin position="405"/>
        <end position="416"/>
    </location>
</feature>
<protein>
    <recommendedName>
        <fullName evidence="4">RING-type E3 ubiquitin transferase</fullName>
        <ecNumber evidence="4">2.3.2.27</ecNumber>
    </recommendedName>
</protein>
<dbReference type="Proteomes" id="UP000091857">
    <property type="component" value="Chromosome 12"/>
</dbReference>
<evidence type="ECO:0000256" key="12">
    <source>
        <dbReference type="ARBA" id="ARBA00023136"/>
    </source>
</evidence>
<sequence length="463" mass="51318">MKLIRTQQLPFRIPYTQFLSFTLSRLLCFSVMDPDPAYQKIGLIENNLKAFCKLDCDSNINIDGKCNGACFQICPAICKTFRFNGISFPPFFGSQFPPPPPPPPPPITITLPNPMNDAQKHLIATAMIVLGCLIGFAFLICFICAILRARYTRQRRSRSPPVFFGTQEDFLDEDQGPEINHPIWFINTVGLQQSIIDSIAVFKYKKGEGLIEGTECSVCLNEFQEDESLRFLPKCSHAFHIPCIDTWLRSHKNCPLCRAPIVCDNFDIQVDLSMPASSDLSSRRETQMENSEDNGGLVSNLVGEDGTSEVRNGEDMNFALTIDDEGNSGNSKMSQNLSLLRNHWRVQSDLVGSLHTADTERQPMSLSVSTDSSSTVAIYDNLANVVPHEDNLDAQILKHKYCKSKNVSKSGSTGNLSFGKLKKSSSIGHALQKGPISMKRSFSSSGKSSSSRHGRSQDSVFPP</sequence>
<dbReference type="SUPFAM" id="SSF57850">
    <property type="entry name" value="RING/U-box"/>
    <property type="match status" value="1"/>
</dbReference>
<evidence type="ECO:0000313" key="19">
    <source>
        <dbReference type="Proteomes" id="UP000091857"/>
    </source>
</evidence>
<evidence type="ECO:0000256" key="6">
    <source>
        <dbReference type="ARBA" id="ARBA00022692"/>
    </source>
</evidence>
<dbReference type="FunFam" id="3.30.40.10:FF:000233">
    <property type="entry name" value="RING-H2 finger protein ATL54"/>
    <property type="match status" value="1"/>
</dbReference>
<dbReference type="SMART" id="SM00184">
    <property type="entry name" value="RING"/>
    <property type="match status" value="1"/>
</dbReference>
<evidence type="ECO:0000313" key="18">
    <source>
        <dbReference type="EMBL" id="OAY35777.1"/>
    </source>
</evidence>
<comment type="subcellular location">
    <subcellularLocation>
        <location evidence="2">Membrane</location>
        <topology evidence="2">Single-pass membrane protein</topology>
    </subcellularLocation>
</comment>
<keyword evidence="10" id="KW-0862">Zinc</keyword>
<keyword evidence="12 16" id="KW-0472">Membrane</keyword>
<evidence type="ECO:0000256" key="5">
    <source>
        <dbReference type="ARBA" id="ARBA00022679"/>
    </source>
</evidence>
<evidence type="ECO:0000259" key="17">
    <source>
        <dbReference type="PROSITE" id="PS50089"/>
    </source>
</evidence>
<dbReference type="GO" id="GO:0016567">
    <property type="term" value="P:protein ubiquitination"/>
    <property type="evidence" value="ECO:0000318"/>
    <property type="project" value="GO_Central"/>
</dbReference>
<feature type="region of interest" description="Disordered" evidence="15">
    <location>
        <begin position="404"/>
        <end position="463"/>
    </location>
</feature>
<proteinExistence type="inferred from homology"/>
<evidence type="ECO:0000256" key="4">
    <source>
        <dbReference type="ARBA" id="ARBA00012483"/>
    </source>
</evidence>
<comment type="catalytic activity">
    <reaction evidence="1">
        <text>S-ubiquitinyl-[E2 ubiquitin-conjugating enzyme]-L-cysteine + [acceptor protein]-L-lysine = [E2 ubiquitin-conjugating enzyme]-L-cysteine + N(6)-ubiquitinyl-[acceptor protein]-L-lysine.</text>
        <dbReference type="EC" id="2.3.2.27"/>
    </reaction>
</comment>
<comment type="pathway">
    <text evidence="3">Protein modification; protein ubiquitination.</text>
</comment>
<evidence type="ECO:0000256" key="3">
    <source>
        <dbReference type="ARBA" id="ARBA00004906"/>
    </source>
</evidence>
<keyword evidence="5" id="KW-0808">Transferase</keyword>